<feature type="non-terminal residue" evidence="2">
    <location>
        <position position="147"/>
    </location>
</feature>
<dbReference type="EMBL" id="BKCJ011316189">
    <property type="protein sequence ID" value="GFD19646.1"/>
    <property type="molecule type" value="Genomic_DNA"/>
</dbReference>
<organism evidence="2">
    <name type="scientific">Tanacetum cinerariifolium</name>
    <name type="common">Dalmatian daisy</name>
    <name type="synonym">Chrysanthemum cinerariifolium</name>
    <dbReference type="NCBI Taxonomy" id="118510"/>
    <lineage>
        <taxon>Eukaryota</taxon>
        <taxon>Viridiplantae</taxon>
        <taxon>Streptophyta</taxon>
        <taxon>Embryophyta</taxon>
        <taxon>Tracheophyta</taxon>
        <taxon>Spermatophyta</taxon>
        <taxon>Magnoliopsida</taxon>
        <taxon>eudicotyledons</taxon>
        <taxon>Gunneridae</taxon>
        <taxon>Pentapetalae</taxon>
        <taxon>asterids</taxon>
        <taxon>campanulids</taxon>
        <taxon>Asterales</taxon>
        <taxon>Asteraceae</taxon>
        <taxon>Asteroideae</taxon>
        <taxon>Anthemideae</taxon>
        <taxon>Anthemidinae</taxon>
        <taxon>Tanacetum</taxon>
    </lineage>
</organism>
<accession>A0A699UE58</accession>
<feature type="non-terminal residue" evidence="2">
    <location>
        <position position="1"/>
    </location>
</feature>
<name>A0A699UE58_TANCI</name>
<gene>
    <name evidence="2" type="ORF">Tci_891615</name>
</gene>
<dbReference type="AlphaFoldDB" id="A0A699UE58"/>
<comment type="caution">
    <text evidence="2">The sequence shown here is derived from an EMBL/GenBank/DDBJ whole genome shotgun (WGS) entry which is preliminary data.</text>
</comment>
<evidence type="ECO:0008006" key="3">
    <source>
        <dbReference type="Google" id="ProtNLM"/>
    </source>
</evidence>
<evidence type="ECO:0000256" key="1">
    <source>
        <dbReference type="SAM" id="MobiDB-lite"/>
    </source>
</evidence>
<reference evidence="2" key="1">
    <citation type="journal article" date="2019" name="Sci. Rep.">
        <title>Draft genome of Tanacetum cinerariifolium, the natural source of mosquito coil.</title>
        <authorList>
            <person name="Yamashiro T."/>
            <person name="Shiraishi A."/>
            <person name="Satake H."/>
            <person name="Nakayama K."/>
        </authorList>
    </citation>
    <scope>NUCLEOTIDE SEQUENCE</scope>
</reference>
<sequence length="147" mass="17215">EASDFDNPSFPRPPPEPPDAEFELDEREEISAVMKNIDKLNEDECFDPGGDIDVYTNDKDVDYFPFIIVTRIFLSYLIYPEIEEISRPLMPIHIAEEERTRREHGDYISRMEMLFTINPCPRFMVNTNMIFKSLPSSFILVQDNDSQ</sequence>
<proteinExistence type="predicted"/>
<feature type="region of interest" description="Disordered" evidence="1">
    <location>
        <begin position="1"/>
        <end position="22"/>
    </location>
</feature>
<protein>
    <recommendedName>
        <fullName evidence="3">Reverse transcriptase domain-containing protein</fullName>
    </recommendedName>
</protein>
<evidence type="ECO:0000313" key="2">
    <source>
        <dbReference type="EMBL" id="GFD19646.1"/>
    </source>
</evidence>